<dbReference type="FunCoup" id="Q54NY8">
    <property type="interactions" value="1"/>
</dbReference>
<feature type="transmembrane region" description="Helical" evidence="1">
    <location>
        <begin position="1335"/>
        <end position="1353"/>
    </location>
</feature>
<accession>Q54NY8</accession>
<dbReference type="HOGENOM" id="CLU_250377_0_0_1"/>
<dbReference type="PaxDb" id="44689-DDB0186255"/>
<dbReference type="AlphaFoldDB" id="Q54NY8"/>
<dbReference type="OMA" id="LIEDCAS"/>
<name>Q54NY8_DICDI</name>
<dbReference type="dictyBase" id="DDB_G0284913"/>
<dbReference type="InterPro" id="IPR009030">
    <property type="entry name" value="Growth_fac_rcpt_cys_sf"/>
</dbReference>
<feature type="chain" id="PRO_5004249702" evidence="2">
    <location>
        <begin position="22"/>
        <end position="1468"/>
    </location>
</feature>
<gene>
    <name evidence="3" type="ORF">DDB_G0284913</name>
</gene>
<dbReference type="InParanoid" id="Q54NY8"/>
<dbReference type="PANTHER" id="PTHR11319:SF35">
    <property type="entry name" value="OUTER MEMBRANE PROTEIN PMPC-RELATED"/>
    <property type="match status" value="1"/>
</dbReference>
<sequence length="1468" mass="165686">MNNFIIIISIFLLFFSNQIYSNQIKLNDYDYDNDFNDKNSENIVRYGYTCNQEIVSKDWGFQNLYETFKSELNQTFQYNMTFIQSEDWLLVYSKDLSISFVTSLRESFFSTDVVGYYAIRIEDSGVYSEGDEPMFTFNQTLYTYYNTSYYLTFTVSTTMANFAMEINFNGYIYKEISASQNTFDRTTYQYYIDASSFTHPTTSFALLITYAFQEEIPVIYVENINFIKQPGDQLTEVYVSNQGSDIMGIGTADRPFSSIQQAIAFANIYNSSKIILEPGFYCGMGNSYIDPSSAQNLQIISQDSNNKAVISGEGQLIQVEFTSVSEYGFSNNITFENLIFENSSTRIGGQSINIEGNCSLRFIGCEFQDHYGESVISINYLRYAIFYQTTFYRHKQYAIQSIGVFDEYSLLIENCIFNSINSLNLLNIEAVYINNAIFNYDLNENTNTGQCPILLDMIGRLEIQNSTISTAVCVYRTLLNAAYLSFYGQPSDIFTQSAFLALNSDMTLTDSYFTHNGNLSSSLSAFEGFLKLRDTIFNNTLSKSSIQVEGVEIEFKNLTFNEETNALICSGSQGSLHYIELIDTGSLMTLTKSSISILGSNFYGNFNPNNIVKSTLSTINCFFMDGTFTYFSIITSTYKDFNSTFERNTFGLFSTDGPTNITLTSSFFSNNQYKSLIKLNELATAVITNCTFSENYSSDVGGIIQMQGSSNAIVSSSLFYNNSGTFGGVAYIGSSSSLSFYNVIAFDNQAYKNGGVVCLDSSSGSLLISGGNFSKNVAQLGSFIYYYGNSMNIHNATYGTDQTIVLGQVFMDVDTDIESVVESGGFYQINITFVNNKKHPVSDYRFDKTKKLFLSLGSVVMFSIDFPKDAYLIIPPFQLIGIIGSKQTLYITSDASTVTSFKIQFSFEPCDIGYYPNEQNTLCIPCPYSTVGTDGLECQACPQNAECFGATNIVGLDGYWIDYNNSLTQVYQCPSGVCFLNSTDYNTTCADFSTGVLCASCIDGYYNCGSGCKEETSINKLVLATKIIMFIVLVVTQQLSNDDSGLVTIALYFLQTLVVISSGIKFSILNLFSGATSSHAGKSDGILSFLNDCIGPYGFYWNHYFVILQPAFLLLILALIILLEFSLRKTKIIFKIPLVKDIIETSDKEFRNRQFSAFVKVCMNSYGPFATEVLLILFCNQVGSYYLLNANPEVQCSGDQFYKAKTVTCALIVTLAIFPIIIFVLLYRHRHRLNDKDIERKLGVFYLKYTPKLYFWDVTLLLKRLSIVAVSLLPFDSKFRSISLVTLGLLYLFIHLKFQPFRSDQDNNLETVSLVLLFISCIYLDNGLYEDTEQYILIICIIVFLIAAIKFQSKYLVNEFNKSVYPILKTIWNKVFSSNSNNDPDDDNNEYKVVYNTYGDEEEINKDQQFSYDSMRNIIKEVDKKGTFYNFERKNESQVSSISSVSYSYDDDDDLIDVFGNSISKRRN</sequence>
<dbReference type="SMR" id="Q54NY8"/>
<feature type="transmembrane region" description="Helical" evidence="1">
    <location>
        <begin position="1279"/>
        <end position="1296"/>
    </location>
</feature>
<dbReference type="PANTHER" id="PTHR11319">
    <property type="entry name" value="G PROTEIN-COUPLED RECEPTOR-RELATED"/>
    <property type="match status" value="1"/>
</dbReference>
<dbReference type="eggNOG" id="ENOG502RF1J">
    <property type="taxonomic scope" value="Eukaryota"/>
</dbReference>
<keyword evidence="4" id="KW-1185">Reference proteome</keyword>
<evidence type="ECO:0000256" key="2">
    <source>
        <dbReference type="SAM" id="SignalP"/>
    </source>
</evidence>
<keyword evidence="1" id="KW-0472">Membrane</keyword>
<feature type="transmembrane region" description="Helical" evidence="1">
    <location>
        <begin position="1253"/>
        <end position="1273"/>
    </location>
</feature>
<dbReference type="KEGG" id="ddi:DDB_G0284913"/>
<dbReference type="SUPFAM" id="SSF57184">
    <property type="entry name" value="Growth factor receptor domain"/>
    <property type="match status" value="1"/>
</dbReference>
<dbReference type="SUPFAM" id="SSF51126">
    <property type="entry name" value="Pectin lyase-like"/>
    <property type="match status" value="1"/>
</dbReference>
<comment type="caution">
    <text evidence="3">The sequence shown here is derived from an EMBL/GenBank/DDBJ whole genome shotgun (WGS) entry which is preliminary data.</text>
</comment>
<dbReference type="EMBL" id="AAFI02000073">
    <property type="protein sequence ID" value="EAL64920.1"/>
    <property type="molecule type" value="Genomic_DNA"/>
</dbReference>
<feature type="signal peptide" evidence="2">
    <location>
        <begin position="1"/>
        <end position="21"/>
    </location>
</feature>
<dbReference type="RefSeq" id="XP_639929.1">
    <property type="nucleotide sequence ID" value="XM_634837.1"/>
</dbReference>
<evidence type="ECO:0000256" key="1">
    <source>
        <dbReference type="SAM" id="Phobius"/>
    </source>
</evidence>
<organism evidence="3 4">
    <name type="scientific">Dictyostelium discoideum</name>
    <name type="common">Social amoeba</name>
    <dbReference type="NCBI Taxonomy" id="44689"/>
    <lineage>
        <taxon>Eukaryota</taxon>
        <taxon>Amoebozoa</taxon>
        <taxon>Evosea</taxon>
        <taxon>Eumycetozoa</taxon>
        <taxon>Dictyostelia</taxon>
        <taxon>Dictyosteliales</taxon>
        <taxon>Dictyosteliaceae</taxon>
        <taxon>Dictyostelium</taxon>
    </lineage>
</organism>
<reference evidence="3 4" key="1">
    <citation type="journal article" date="2005" name="Nature">
        <title>The genome of the social amoeba Dictyostelium discoideum.</title>
        <authorList>
            <consortium name="The Dictyostelium discoideum Sequencing Consortium"/>
            <person name="Eichinger L."/>
            <person name="Pachebat J.A."/>
            <person name="Glockner G."/>
            <person name="Rajandream M.A."/>
            <person name="Sucgang R."/>
            <person name="Berriman M."/>
            <person name="Song J."/>
            <person name="Olsen R."/>
            <person name="Szafranski K."/>
            <person name="Xu Q."/>
            <person name="Tunggal B."/>
            <person name="Kummerfeld S."/>
            <person name="Madera M."/>
            <person name="Konfortov B.A."/>
            <person name="Rivero F."/>
            <person name="Bankier A.T."/>
            <person name="Lehmann R."/>
            <person name="Hamlin N."/>
            <person name="Davies R."/>
            <person name="Gaudet P."/>
            <person name="Fey P."/>
            <person name="Pilcher K."/>
            <person name="Chen G."/>
            <person name="Saunders D."/>
            <person name="Sodergren E."/>
            <person name="Davis P."/>
            <person name="Kerhornou A."/>
            <person name="Nie X."/>
            <person name="Hall N."/>
            <person name="Anjard C."/>
            <person name="Hemphill L."/>
            <person name="Bason N."/>
            <person name="Farbrother P."/>
            <person name="Desany B."/>
            <person name="Just E."/>
            <person name="Morio T."/>
            <person name="Rost R."/>
            <person name="Churcher C."/>
            <person name="Cooper J."/>
            <person name="Haydock S."/>
            <person name="van Driessche N."/>
            <person name="Cronin A."/>
            <person name="Goodhead I."/>
            <person name="Muzny D."/>
            <person name="Mourier T."/>
            <person name="Pain A."/>
            <person name="Lu M."/>
            <person name="Harper D."/>
            <person name="Lindsay R."/>
            <person name="Hauser H."/>
            <person name="James K."/>
            <person name="Quiles M."/>
            <person name="Madan Babu M."/>
            <person name="Saito T."/>
            <person name="Buchrieser C."/>
            <person name="Wardroper A."/>
            <person name="Felder M."/>
            <person name="Thangavelu M."/>
            <person name="Johnson D."/>
            <person name="Knights A."/>
            <person name="Loulseged H."/>
            <person name="Mungall K."/>
            <person name="Oliver K."/>
            <person name="Price C."/>
            <person name="Quail M.A."/>
            <person name="Urushihara H."/>
            <person name="Hernandez J."/>
            <person name="Rabbinowitsch E."/>
            <person name="Steffen D."/>
            <person name="Sanders M."/>
            <person name="Ma J."/>
            <person name="Kohara Y."/>
            <person name="Sharp S."/>
            <person name="Simmonds M."/>
            <person name="Spiegler S."/>
            <person name="Tivey A."/>
            <person name="Sugano S."/>
            <person name="White B."/>
            <person name="Walker D."/>
            <person name="Woodward J."/>
            <person name="Winckler T."/>
            <person name="Tanaka Y."/>
            <person name="Shaulsky G."/>
            <person name="Schleicher M."/>
            <person name="Weinstock G."/>
            <person name="Rosenthal A."/>
            <person name="Cox E.C."/>
            <person name="Chisholm R.L."/>
            <person name="Gibbs R."/>
            <person name="Loomis W.F."/>
            <person name="Platzer M."/>
            <person name="Kay R.R."/>
            <person name="Williams J."/>
            <person name="Dear P.H."/>
            <person name="Noegel A.A."/>
            <person name="Barrell B."/>
            <person name="Kuspa A."/>
        </authorList>
    </citation>
    <scope>NUCLEOTIDE SEQUENCE [LARGE SCALE GENOMIC DNA]</scope>
    <source>
        <strain evidence="3 4">AX4</strain>
    </source>
</reference>
<dbReference type="InterPro" id="IPR011050">
    <property type="entry name" value="Pectin_lyase_fold/virulence"/>
</dbReference>
<dbReference type="VEuPathDB" id="AmoebaDB:DDB_G0284913"/>
<feature type="transmembrane region" description="Helical" evidence="1">
    <location>
        <begin position="1104"/>
        <end position="1125"/>
    </location>
</feature>
<dbReference type="PhylomeDB" id="Q54NY8"/>
<keyword evidence="1" id="KW-0812">Transmembrane</keyword>
<keyword evidence="2" id="KW-0732">Signal</keyword>
<dbReference type="Proteomes" id="UP000002195">
    <property type="component" value="Unassembled WGS sequence"/>
</dbReference>
<feature type="transmembrane region" description="Helical" evidence="1">
    <location>
        <begin position="1208"/>
        <end position="1227"/>
    </location>
</feature>
<keyword evidence="1" id="KW-1133">Transmembrane helix</keyword>
<dbReference type="GeneID" id="8624841"/>
<evidence type="ECO:0000313" key="3">
    <source>
        <dbReference type="EMBL" id="EAL64920.1"/>
    </source>
</evidence>
<protein>
    <submittedName>
        <fullName evidence="3">Uncharacterized protein</fullName>
    </submittedName>
</protein>
<evidence type="ECO:0000313" key="4">
    <source>
        <dbReference type="Proteomes" id="UP000002195"/>
    </source>
</evidence>
<proteinExistence type="predicted"/>